<proteinExistence type="predicted"/>
<dbReference type="NCBIfam" id="TIGR00026">
    <property type="entry name" value="hi_GC_TIGR00026"/>
    <property type="match status" value="1"/>
</dbReference>
<evidence type="ECO:0000313" key="3">
    <source>
        <dbReference type="Proteomes" id="UP000193622"/>
    </source>
</evidence>
<dbReference type="SUPFAM" id="SSF50475">
    <property type="entry name" value="FMN-binding split barrel"/>
    <property type="match status" value="1"/>
</dbReference>
<dbReference type="Proteomes" id="UP000193622">
    <property type="component" value="Unassembled WGS sequence"/>
</dbReference>
<gene>
    <name evidence="2" type="ORF">AWC12_01485</name>
    <name evidence="1" type="ORF">OY187_26060</name>
</gene>
<reference evidence="2 3" key="1">
    <citation type="submission" date="2016-01" db="EMBL/GenBank/DDBJ databases">
        <title>The new phylogeny of the genus Mycobacterium.</title>
        <authorList>
            <person name="Tarcisio F."/>
            <person name="Conor M."/>
            <person name="Antonella G."/>
            <person name="Elisabetta G."/>
            <person name="Giulia F.S."/>
            <person name="Sara T."/>
            <person name="Anna F."/>
            <person name="Clotilde B."/>
            <person name="Roberto B."/>
            <person name="Veronica D.S."/>
            <person name="Fabio R."/>
            <person name="Monica P."/>
            <person name="Olivier J."/>
            <person name="Enrico T."/>
            <person name="Nicola S."/>
        </authorList>
    </citation>
    <scope>NUCLEOTIDE SEQUENCE [LARGE SCALE GENOMIC DNA]</scope>
    <source>
        <strain evidence="2 3">DSM 45541</strain>
    </source>
</reference>
<reference evidence="1" key="2">
    <citation type="submission" date="2022-12" db="EMBL/GenBank/DDBJ databases">
        <title>Whole genome sequence of Mycolicibacterium iranicum strain SBH312.</title>
        <authorList>
            <person name="Jani J."/>
            <person name="Arifin Mustapha Z."/>
            <person name="Ahmed K."/>
            <person name="Kai Ling C."/>
        </authorList>
    </citation>
    <scope>NUCLEOTIDE SEQUENCE</scope>
    <source>
        <strain evidence="1">SBH312</strain>
    </source>
</reference>
<dbReference type="GO" id="GO:0016491">
    <property type="term" value="F:oxidoreductase activity"/>
    <property type="evidence" value="ECO:0007669"/>
    <property type="project" value="InterPro"/>
</dbReference>
<dbReference type="InterPro" id="IPR004378">
    <property type="entry name" value="F420H2_quin_Rdtase"/>
</dbReference>
<evidence type="ECO:0000313" key="4">
    <source>
        <dbReference type="Proteomes" id="UP001084650"/>
    </source>
</evidence>
<evidence type="ECO:0000313" key="1">
    <source>
        <dbReference type="EMBL" id="MCZ0731527.1"/>
    </source>
</evidence>
<accession>A0A1X1X2W3</accession>
<comment type="caution">
    <text evidence="2">The sequence shown here is derived from an EMBL/GenBank/DDBJ whole genome shotgun (WGS) entry which is preliminary data.</text>
</comment>
<dbReference type="EMBL" id="LQPC01000002">
    <property type="protein sequence ID" value="ORV93093.1"/>
    <property type="molecule type" value="Genomic_DNA"/>
</dbReference>
<dbReference type="AlphaFoldDB" id="A0A1X1X2W3"/>
<dbReference type="EMBL" id="JAPQYE010000018">
    <property type="protein sequence ID" value="MCZ0731527.1"/>
    <property type="molecule type" value="Genomic_DNA"/>
</dbReference>
<keyword evidence="4" id="KW-1185">Reference proteome</keyword>
<name>A0A1X1X2W3_MYCIR</name>
<dbReference type="InterPro" id="IPR012349">
    <property type="entry name" value="Split_barrel_FMN-bd"/>
</dbReference>
<dbReference type="Pfam" id="PF04075">
    <property type="entry name" value="F420H2_quin_red"/>
    <property type="match status" value="1"/>
</dbReference>
<dbReference type="RefSeq" id="WP_024444293.1">
    <property type="nucleotide sequence ID" value="NZ_JAPQYE010000018.1"/>
</dbReference>
<dbReference type="Proteomes" id="UP001084650">
    <property type="component" value="Unassembled WGS sequence"/>
</dbReference>
<dbReference type="Gene3D" id="2.30.110.10">
    <property type="entry name" value="Electron Transport, Fmn-binding Protein, Chain A"/>
    <property type="match status" value="1"/>
</dbReference>
<sequence>MPDSTRDRVTKFFQKNIANPVMRHLPFQTLLETTGRKSGRPRTTPLGGRRIGDAFWFVSEFGDRSQYIRNIMANPNVRVRLKGRWHRGTAVLLPDDDAKARMRDLPQYNNVGVRTFGTNLLTVRVDLTD</sequence>
<protein>
    <submittedName>
        <fullName evidence="1 2">Nitroreductase</fullName>
    </submittedName>
</protein>
<organism evidence="2 3">
    <name type="scientific">Mycolicibacterium iranicum</name>
    <name type="common">Mycobacterium iranicum</name>
    <dbReference type="NCBI Taxonomy" id="912594"/>
    <lineage>
        <taxon>Bacteria</taxon>
        <taxon>Bacillati</taxon>
        <taxon>Actinomycetota</taxon>
        <taxon>Actinomycetes</taxon>
        <taxon>Mycobacteriales</taxon>
        <taxon>Mycobacteriaceae</taxon>
        <taxon>Mycolicibacterium</taxon>
    </lineage>
</organism>
<evidence type="ECO:0000313" key="2">
    <source>
        <dbReference type="EMBL" id="ORV93093.1"/>
    </source>
</evidence>